<dbReference type="EMBL" id="CP022278">
    <property type="protein sequence ID" value="ASK26896.1"/>
    <property type="molecule type" value="Genomic_DNA"/>
</dbReference>
<evidence type="ECO:0000313" key="4">
    <source>
        <dbReference type="EMBL" id="ASK26896.1"/>
    </source>
</evidence>
<dbReference type="AlphaFoldDB" id="A0A220S0K2"/>
<dbReference type="NCBIfam" id="NF033788">
    <property type="entry name" value="HTH_metalloreg"/>
    <property type="match status" value="1"/>
</dbReference>
<evidence type="ECO:0000256" key="1">
    <source>
        <dbReference type="ARBA" id="ARBA00023015"/>
    </source>
</evidence>
<evidence type="ECO:0000256" key="3">
    <source>
        <dbReference type="ARBA" id="ARBA00023163"/>
    </source>
</evidence>
<dbReference type="SUPFAM" id="SSF46785">
    <property type="entry name" value="Winged helix' DNA-binding domain"/>
    <property type="match status" value="1"/>
</dbReference>
<dbReference type="InterPro" id="IPR036390">
    <property type="entry name" value="WH_DNA-bd_sf"/>
</dbReference>
<keyword evidence="3" id="KW-0804">Transcription</keyword>
<keyword evidence="2" id="KW-0238">DNA-binding</keyword>
<protein>
    <submittedName>
        <fullName evidence="4">Transcriptional regulator</fullName>
    </submittedName>
</protein>
<dbReference type="PANTHER" id="PTHR33154">
    <property type="entry name" value="TRANSCRIPTIONAL REGULATOR, ARSR FAMILY"/>
    <property type="match status" value="1"/>
</dbReference>
<dbReference type="GO" id="GO:0003677">
    <property type="term" value="F:DNA binding"/>
    <property type="evidence" value="ECO:0007669"/>
    <property type="project" value="UniProtKB-KW"/>
</dbReference>
<dbReference type="CDD" id="cd00090">
    <property type="entry name" value="HTH_ARSR"/>
    <property type="match status" value="1"/>
</dbReference>
<dbReference type="InterPro" id="IPR051081">
    <property type="entry name" value="HTH_MetalResp_TranReg"/>
</dbReference>
<evidence type="ECO:0000256" key="2">
    <source>
        <dbReference type="ARBA" id="ARBA00023125"/>
    </source>
</evidence>
<dbReference type="PANTHER" id="PTHR33154:SF28">
    <property type="entry name" value="HTH-TYPE TRANSCRIPTIONAL REGULATOR YGAV-RELATED"/>
    <property type="match status" value="1"/>
</dbReference>
<dbReference type="PROSITE" id="PS50987">
    <property type="entry name" value="HTH_ARSR_2"/>
    <property type="match status" value="1"/>
</dbReference>
<dbReference type="Pfam" id="PF01022">
    <property type="entry name" value="HTH_5"/>
    <property type="match status" value="1"/>
</dbReference>
<evidence type="ECO:0000313" key="5">
    <source>
        <dbReference type="Proteomes" id="UP000198238"/>
    </source>
</evidence>
<dbReference type="OrthoDB" id="8606801at2"/>
<dbReference type="RefSeq" id="WP_089035617.1">
    <property type="nucleotide sequence ID" value="NZ_CP022278.1"/>
</dbReference>
<keyword evidence="5" id="KW-1185">Reference proteome</keyword>
<proteinExistence type="predicted"/>
<dbReference type="Gene3D" id="1.10.10.10">
    <property type="entry name" value="Winged helix-like DNA-binding domain superfamily/Winged helix DNA-binding domain"/>
    <property type="match status" value="1"/>
</dbReference>
<keyword evidence="1" id="KW-0805">Transcription regulation</keyword>
<dbReference type="PRINTS" id="PR00778">
    <property type="entry name" value="HTHARSR"/>
</dbReference>
<dbReference type="InterPro" id="IPR036388">
    <property type="entry name" value="WH-like_DNA-bd_sf"/>
</dbReference>
<sequence length="93" mass="10466">METNRLSALLKLIANPDRMGILLMLRDGECSVAELCETLGATPTAVSAHLHKMRTEGLVDFTRYHRILEYRLVSEEARILLDTVAELKNREAA</sequence>
<dbReference type="InterPro" id="IPR001845">
    <property type="entry name" value="HTH_ArsR_DNA-bd_dom"/>
</dbReference>
<dbReference type="Proteomes" id="UP000198238">
    <property type="component" value="Chromosome"/>
</dbReference>
<dbReference type="GO" id="GO:0003700">
    <property type="term" value="F:DNA-binding transcription factor activity"/>
    <property type="evidence" value="ECO:0007669"/>
    <property type="project" value="InterPro"/>
</dbReference>
<organism evidence="4 5">
    <name type="scientific">Neisseria chenwenguii</name>
    <dbReference type="NCBI Taxonomy" id="1853278"/>
    <lineage>
        <taxon>Bacteria</taxon>
        <taxon>Pseudomonadati</taxon>
        <taxon>Pseudomonadota</taxon>
        <taxon>Betaproteobacteria</taxon>
        <taxon>Neisseriales</taxon>
        <taxon>Neisseriaceae</taxon>
        <taxon>Neisseria</taxon>
    </lineage>
</organism>
<dbReference type="SMART" id="SM00418">
    <property type="entry name" value="HTH_ARSR"/>
    <property type="match status" value="1"/>
</dbReference>
<dbReference type="KEGG" id="nei:BG910_03290"/>
<dbReference type="InterPro" id="IPR011991">
    <property type="entry name" value="ArsR-like_HTH"/>
</dbReference>
<accession>A0A220S0K2</accession>
<reference evidence="4 5" key="1">
    <citation type="submission" date="2017-06" db="EMBL/GenBank/DDBJ databases">
        <title>Neisseria chenwenguii sp. nov., isolated from the intestinal contents of Tibetan Plateau Pika in Yushu, Qinghai Province, China.</title>
        <authorList>
            <person name="Zhang G."/>
        </authorList>
    </citation>
    <scope>NUCLEOTIDE SEQUENCE [LARGE SCALE GENOMIC DNA]</scope>
    <source>
        <strain evidence="4 5">10023</strain>
    </source>
</reference>
<gene>
    <name evidence="4" type="ORF">BG910_03290</name>
</gene>
<name>A0A220S0K2_9NEIS</name>